<organism evidence="7 8">
    <name type="scientific">Paludibaculum fermentans</name>
    <dbReference type="NCBI Taxonomy" id="1473598"/>
    <lineage>
        <taxon>Bacteria</taxon>
        <taxon>Pseudomonadati</taxon>
        <taxon>Acidobacteriota</taxon>
        <taxon>Terriglobia</taxon>
        <taxon>Bryobacterales</taxon>
        <taxon>Bryobacteraceae</taxon>
        <taxon>Paludibaculum</taxon>
    </lineage>
</organism>
<keyword evidence="6 7" id="KW-0012">Acyltransferase</keyword>
<keyword evidence="4 7" id="KW-0808">Transferase</keyword>
<evidence type="ECO:0000256" key="6">
    <source>
        <dbReference type="ARBA" id="ARBA00023315"/>
    </source>
</evidence>
<dbReference type="Proteomes" id="UP000593892">
    <property type="component" value="Chromosome"/>
</dbReference>
<evidence type="ECO:0000313" key="8">
    <source>
        <dbReference type="Proteomes" id="UP000593892"/>
    </source>
</evidence>
<dbReference type="CDD" id="cd07984">
    <property type="entry name" value="LPLAT_LABLAT-like"/>
    <property type="match status" value="1"/>
</dbReference>
<keyword evidence="2" id="KW-1003">Cell membrane</keyword>
<dbReference type="AlphaFoldDB" id="A0A7S7SMZ4"/>
<keyword evidence="3" id="KW-0997">Cell inner membrane</keyword>
<evidence type="ECO:0000256" key="1">
    <source>
        <dbReference type="ARBA" id="ARBA00004533"/>
    </source>
</evidence>
<dbReference type="RefSeq" id="WP_194451207.1">
    <property type="nucleotide sequence ID" value="NZ_CP063849.1"/>
</dbReference>
<dbReference type="GO" id="GO:0005886">
    <property type="term" value="C:plasma membrane"/>
    <property type="evidence" value="ECO:0007669"/>
    <property type="project" value="UniProtKB-SubCell"/>
</dbReference>
<dbReference type="Pfam" id="PF03279">
    <property type="entry name" value="Lip_A_acyltrans"/>
    <property type="match status" value="1"/>
</dbReference>
<comment type="subcellular location">
    <subcellularLocation>
        <location evidence="1">Cell inner membrane</location>
    </subcellularLocation>
</comment>
<evidence type="ECO:0000313" key="7">
    <source>
        <dbReference type="EMBL" id="QOY89545.1"/>
    </source>
</evidence>
<evidence type="ECO:0000256" key="3">
    <source>
        <dbReference type="ARBA" id="ARBA00022519"/>
    </source>
</evidence>
<keyword evidence="5" id="KW-0472">Membrane</keyword>
<gene>
    <name evidence="7" type="ORF">IRI77_06220</name>
</gene>
<dbReference type="PANTHER" id="PTHR30606">
    <property type="entry name" value="LIPID A BIOSYNTHESIS LAUROYL ACYLTRANSFERASE"/>
    <property type="match status" value="1"/>
</dbReference>
<protein>
    <submittedName>
        <fullName evidence="7">Lysophospholipid acyltransferase family protein</fullName>
    </submittedName>
</protein>
<proteinExistence type="predicted"/>
<dbReference type="PANTHER" id="PTHR30606:SF10">
    <property type="entry name" value="PHOSPHATIDYLINOSITOL MANNOSIDE ACYLTRANSFERASE"/>
    <property type="match status" value="1"/>
</dbReference>
<dbReference type="GO" id="GO:0009247">
    <property type="term" value="P:glycolipid biosynthetic process"/>
    <property type="evidence" value="ECO:0007669"/>
    <property type="project" value="UniProtKB-ARBA"/>
</dbReference>
<keyword evidence="8" id="KW-1185">Reference proteome</keyword>
<dbReference type="InterPro" id="IPR004960">
    <property type="entry name" value="LipA_acyltrans"/>
</dbReference>
<evidence type="ECO:0000256" key="2">
    <source>
        <dbReference type="ARBA" id="ARBA00022475"/>
    </source>
</evidence>
<dbReference type="EMBL" id="CP063849">
    <property type="protein sequence ID" value="QOY89545.1"/>
    <property type="molecule type" value="Genomic_DNA"/>
</dbReference>
<sequence>MARHSPLRNRLEYALVRCLLAAFRTFPNPTRLSRFAFAIFDRAAPRLSRTARRNLEFALPGTTEADRARIIDGCWWSLARVIATVAQFPRIDRSNVHQYIRYEGFEHFEEAKRRGKGILFATAHLGNWEFSAFAHALMAEPMSFVVRPLDNPLLDDLATHYRTLSGNRLLGRGKDFLRPLIETLKHNEAVGILIDQNVTPDRGLFIDFFGHKACVDAGFARLAARTGAAVIPGYALWSEAEQQHVLHFDPIVEMHGDVQDDTQRVHAALEAAIRQHPEQWLWIHRRWKTRPPGEPSLY</sequence>
<evidence type="ECO:0000256" key="5">
    <source>
        <dbReference type="ARBA" id="ARBA00023136"/>
    </source>
</evidence>
<name>A0A7S7SMZ4_PALFE</name>
<evidence type="ECO:0000256" key="4">
    <source>
        <dbReference type="ARBA" id="ARBA00022679"/>
    </source>
</evidence>
<dbReference type="KEGG" id="pfer:IRI77_06220"/>
<reference evidence="7 8" key="1">
    <citation type="submission" date="2020-10" db="EMBL/GenBank/DDBJ databases">
        <title>Complete genome sequence of Paludibaculum fermentans P105T, a facultatively anaerobic acidobacterium capable of dissimilatory Fe(III) reduction.</title>
        <authorList>
            <person name="Dedysh S.N."/>
            <person name="Beletsky A.V."/>
            <person name="Kulichevskaya I.S."/>
            <person name="Mardanov A.V."/>
            <person name="Ravin N.V."/>
        </authorList>
    </citation>
    <scope>NUCLEOTIDE SEQUENCE [LARGE SCALE GENOMIC DNA]</scope>
    <source>
        <strain evidence="7 8">P105</strain>
    </source>
</reference>
<dbReference type="GO" id="GO:0016746">
    <property type="term" value="F:acyltransferase activity"/>
    <property type="evidence" value="ECO:0007669"/>
    <property type="project" value="UniProtKB-KW"/>
</dbReference>
<accession>A0A7S7SMZ4</accession>
<dbReference type="PIRSF" id="PIRSF026649">
    <property type="entry name" value="MsbB"/>
    <property type="match status" value="1"/>
</dbReference>